<evidence type="ECO:0000259" key="8">
    <source>
        <dbReference type="Pfam" id="PF01676"/>
    </source>
</evidence>
<dbReference type="FunFam" id="3.30.70.1250:FF:000001">
    <property type="entry name" value="Phosphopentomutase"/>
    <property type="match status" value="1"/>
</dbReference>
<comment type="function">
    <text evidence="6">Isomerase that catalyzes the conversion of deoxy-ribose 1-phosphate (dRib-1-P) and ribose 1-phosphate (Rib-1-P) to deoxy-ribose 5-phosphate (dRib-5-P) and ribose 5-phosphate (Rib-5-P), respectively.</text>
</comment>
<dbReference type="GO" id="GO:0030145">
    <property type="term" value="F:manganese ion binding"/>
    <property type="evidence" value="ECO:0007669"/>
    <property type="project" value="UniProtKB-UniRule"/>
</dbReference>
<dbReference type="PANTHER" id="PTHR21110:SF0">
    <property type="entry name" value="PHOSPHOPENTOMUTASE"/>
    <property type="match status" value="1"/>
</dbReference>
<dbReference type="Gene3D" id="3.40.720.10">
    <property type="entry name" value="Alkaline Phosphatase, subunit A"/>
    <property type="match status" value="1"/>
</dbReference>
<comment type="catalytic activity">
    <reaction evidence="6">
        <text>alpha-D-ribose 1-phosphate = D-ribose 5-phosphate</text>
        <dbReference type="Rhea" id="RHEA:18793"/>
        <dbReference type="ChEBI" id="CHEBI:57720"/>
        <dbReference type="ChEBI" id="CHEBI:78346"/>
        <dbReference type="EC" id="5.4.2.7"/>
    </reaction>
</comment>
<keyword evidence="5 6" id="KW-0413">Isomerase</keyword>
<name>A0A377SRM1_9NEIS</name>
<dbReference type="GO" id="GO:0009117">
    <property type="term" value="P:nucleotide metabolic process"/>
    <property type="evidence" value="ECO:0007669"/>
    <property type="project" value="UniProtKB-UniRule"/>
</dbReference>
<dbReference type="OrthoDB" id="9769930at2"/>
<evidence type="ECO:0000313" key="12">
    <source>
        <dbReference type="Proteomes" id="UP000295794"/>
    </source>
</evidence>
<evidence type="ECO:0000313" key="11">
    <source>
        <dbReference type="Proteomes" id="UP000255108"/>
    </source>
</evidence>
<comment type="catalytic activity">
    <reaction evidence="6">
        <text>2-deoxy-alpha-D-ribose 1-phosphate = 2-deoxy-D-ribose 5-phosphate</text>
        <dbReference type="Rhea" id="RHEA:27658"/>
        <dbReference type="ChEBI" id="CHEBI:57259"/>
        <dbReference type="ChEBI" id="CHEBI:62877"/>
        <dbReference type="EC" id="5.4.2.7"/>
    </reaction>
</comment>
<dbReference type="RefSeq" id="WP_099396570.1">
    <property type="nucleotide sequence ID" value="NZ_CAWOLO010000006.1"/>
</dbReference>
<dbReference type="InterPro" id="IPR006124">
    <property type="entry name" value="Metalloenzyme"/>
</dbReference>
<keyword evidence="3 6" id="KW-0479">Metal-binding</keyword>
<dbReference type="GO" id="GO:0005829">
    <property type="term" value="C:cytosol"/>
    <property type="evidence" value="ECO:0007669"/>
    <property type="project" value="TreeGrafter"/>
</dbReference>
<sequence length="404" mass="43320">MRAIFLIMDSLGVGAAPDADKFGDVGSNTLGHIAERCFNGEADIDRSGPLKIPNLEQLGMGLACGLASGKVPAGLSATIKPTAAYGAAFEISSGKDTPSGHWELAGVPVLFDWGYFTKKTDTFPPELLETLVKRAGLPGYLGNCHASGTDIIAKLGDEHRATGKPIFYTSADSVFQIAAHEESFGLEKLYELCQIAHEEMLPYNICRVIARPFNGETAATYARTGNRHDYAVAPPAKTVLEKLTDAGGTVVSIGKIADIYAHCGITKGIKASGLTALWDATLKATEEAPDNSIVMTNFVDFDEKFGHRRDVAGYARGLELFDKRLPEMLALLKDDDILIISADHGCDPTWPGTEHTREHVPVLVYGKCVPAGSIGIRESFADVGQSLANWFNLSSFPVGKAFLE</sequence>
<reference evidence="10 12" key="2">
    <citation type="submission" date="2019-03" db="EMBL/GenBank/DDBJ databases">
        <title>Genomic Encyclopedia of Type Strains, Phase IV (KMG-IV): sequencing the most valuable type-strain genomes for metagenomic binning, comparative biology and taxonomic classification.</title>
        <authorList>
            <person name="Goeker M."/>
        </authorList>
    </citation>
    <scope>NUCLEOTIDE SEQUENCE [LARGE SCALE GENOMIC DNA]</scope>
    <source>
        <strain evidence="10 12">DSM 3764</strain>
    </source>
</reference>
<comment type="similarity">
    <text evidence="1 6">Belongs to the phosphopentomutase family.</text>
</comment>
<dbReference type="Proteomes" id="UP000295794">
    <property type="component" value="Unassembled WGS sequence"/>
</dbReference>
<dbReference type="PANTHER" id="PTHR21110">
    <property type="entry name" value="PHOSPHOPENTOMUTASE"/>
    <property type="match status" value="1"/>
</dbReference>
<keyword evidence="12" id="KW-1185">Reference proteome</keyword>
<feature type="binding site" evidence="6">
    <location>
        <position position="344"/>
    </location>
    <ligand>
        <name>Mn(2+)</name>
        <dbReference type="ChEBI" id="CHEBI:29035"/>
        <label>1</label>
    </ligand>
</feature>
<protein>
    <recommendedName>
        <fullName evidence="6 7">Phosphopentomutase</fullName>
        <ecNumber evidence="6 7">5.4.2.7</ecNumber>
    </recommendedName>
    <alternativeName>
        <fullName evidence="6">Phosphodeoxyribomutase</fullName>
    </alternativeName>
</protein>
<evidence type="ECO:0000256" key="3">
    <source>
        <dbReference type="ARBA" id="ARBA00022723"/>
    </source>
</evidence>
<dbReference type="Pfam" id="PF01676">
    <property type="entry name" value="Metalloenzyme"/>
    <property type="match status" value="1"/>
</dbReference>
<dbReference type="UniPathway" id="UPA00087">
    <property type="reaction ID" value="UER00173"/>
</dbReference>
<keyword evidence="2 6" id="KW-0963">Cytoplasm</keyword>
<dbReference type="Proteomes" id="UP000255108">
    <property type="component" value="Unassembled WGS sequence"/>
</dbReference>
<evidence type="ECO:0000256" key="7">
    <source>
        <dbReference type="NCBIfam" id="TIGR01696"/>
    </source>
</evidence>
<comment type="subcellular location">
    <subcellularLocation>
        <location evidence="6">Cytoplasm</location>
    </subcellularLocation>
</comment>
<feature type="binding site" evidence="6">
    <location>
        <position position="9"/>
    </location>
    <ligand>
        <name>Mn(2+)</name>
        <dbReference type="ChEBI" id="CHEBI:29035"/>
        <label>1</label>
    </ligand>
</feature>
<gene>
    <name evidence="6 9" type="primary">deoB</name>
    <name evidence="10" type="ORF">EV682_106145</name>
    <name evidence="9" type="ORF">NCTC11159_03211</name>
</gene>
<evidence type="ECO:0000313" key="9">
    <source>
        <dbReference type="EMBL" id="STR44671.1"/>
    </source>
</evidence>
<keyword evidence="4 6" id="KW-0464">Manganese</keyword>
<dbReference type="InterPro" id="IPR024052">
    <property type="entry name" value="Phosphopentomutase_DeoB_cap_sf"/>
</dbReference>
<dbReference type="InterPro" id="IPR017850">
    <property type="entry name" value="Alkaline_phosphatase_core_sf"/>
</dbReference>
<dbReference type="NCBIfam" id="NF003766">
    <property type="entry name" value="PRK05362.1"/>
    <property type="match status" value="1"/>
</dbReference>
<comment type="cofactor">
    <cofactor evidence="6">
        <name>Mn(2+)</name>
        <dbReference type="ChEBI" id="CHEBI:29035"/>
    </cofactor>
    <text evidence="6">Binds 2 manganese ions.</text>
</comment>
<dbReference type="InterPro" id="IPR010045">
    <property type="entry name" value="DeoB"/>
</dbReference>
<dbReference type="NCBIfam" id="TIGR01696">
    <property type="entry name" value="deoB"/>
    <property type="match status" value="1"/>
</dbReference>
<evidence type="ECO:0000256" key="5">
    <source>
        <dbReference type="ARBA" id="ARBA00023235"/>
    </source>
</evidence>
<feature type="binding site" evidence="6">
    <location>
        <position position="343"/>
    </location>
    <ligand>
        <name>Mn(2+)</name>
        <dbReference type="ChEBI" id="CHEBI:29035"/>
        <label>1</label>
    </ligand>
</feature>
<evidence type="ECO:0000313" key="10">
    <source>
        <dbReference type="EMBL" id="TCU86260.1"/>
    </source>
</evidence>
<dbReference type="AlphaFoldDB" id="A0A377SRM1"/>
<evidence type="ECO:0000256" key="1">
    <source>
        <dbReference type="ARBA" id="ARBA00010373"/>
    </source>
</evidence>
<dbReference type="GO" id="GO:0006018">
    <property type="term" value="P:2-deoxyribose 1-phosphate catabolic process"/>
    <property type="evidence" value="ECO:0007669"/>
    <property type="project" value="UniProtKB-UniRule"/>
</dbReference>
<dbReference type="Gene3D" id="3.30.70.1250">
    <property type="entry name" value="Phosphopentomutase"/>
    <property type="match status" value="1"/>
</dbReference>
<dbReference type="GO" id="GO:0006015">
    <property type="term" value="P:5-phosphoribose 1-diphosphate biosynthetic process"/>
    <property type="evidence" value="ECO:0007669"/>
    <property type="project" value="UniProtKB-UniPathway"/>
</dbReference>
<organism evidence="9 11">
    <name type="scientific">Iodobacter fluviatilis</name>
    <dbReference type="NCBI Taxonomy" id="537"/>
    <lineage>
        <taxon>Bacteria</taxon>
        <taxon>Pseudomonadati</taxon>
        <taxon>Pseudomonadota</taxon>
        <taxon>Betaproteobacteria</taxon>
        <taxon>Neisseriales</taxon>
        <taxon>Chitinibacteraceae</taxon>
        <taxon>Iodobacter</taxon>
    </lineage>
</organism>
<evidence type="ECO:0000256" key="2">
    <source>
        <dbReference type="ARBA" id="ARBA00022490"/>
    </source>
</evidence>
<dbReference type="EC" id="5.4.2.7" evidence="6 7"/>
<dbReference type="GO" id="GO:0000287">
    <property type="term" value="F:magnesium ion binding"/>
    <property type="evidence" value="ECO:0007669"/>
    <property type="project" value="UniProtKB-UniRule"/>
</dbReference>
<dbReference type="SUPFAM" id="SSF143856">
    <property type="entry name" value="DeoB insert domain-like"/>
    <property type="match status" value="1"/>
</dbReference>
<accession>A0A377SRM1</accession>
<feature type="binding site" evidence="6">
    <location>
        <position position="302"/>
    </location>
    <ligand>
        <name>Mn(2+)</name>
        <dbReference type="ChEBI" id="CHEBI:29035"/>
        <label>2</label>
    </ligand>
</feature>
<dbReference type="EMBL" id="SMBT01000006">
    <property type="protein sequence ID" value="TCU86260.1"/>
    <property type="molecule type" value="Genomic_DNA"/>
</dbReference>
<dbReference type="EMBL" id="UGHR01000003">
    <property type="protein sequence ID" value="STR44671.1"/>
    <property type="molecule type" value="Genomic_DNA"/>
</dbReference>
<dbReference type="SUPFAM" id="SSF53649">
    <property type="entry name" value="Alkaline phosphatase-like"/>
    <property type="match status" value="1"/>
</dbReference>
<dbReference type="GO" id="GO:0043094">
    <property type="term" value="P:metabolic compound salvage"/>
    <property type="evidence" value="ECO:0007669"/>
    <property type="project" value="UniProtKB-UniRule"/>
</dbReference>
<evidence type="ECO:0000256" key="6">
    <source>
        <dbReference type="HAMAP-Rule" id="MF_00740"/>
    </source>
</evidence>
<dbReference type="CDD" id="cd16009">
    <property type="entry name" value="PPM"/>
    <property type="match status" value="1"/>
</dbReference>
<dbReference type="GO" id="GO:0008973">
    <property type="term" value="F:phosphopentomutase activity"/>
    <property type="evidence" value="ECO:0007669"/>
    <property type="project" value="UniProtKB-UniRule"/>
</dbReference>
<reference evidence="9 11" key="1">
    <citation type="submission" date="2018-06" db="EMBL/GenBank/DDBJ databases">
        <authorList>
            <consortium name="Pathogen Informatics"/>
            <person name="Doyle S."/>
        </authorList>
    </citation>
    <scope>NUCLEOTIDE SEQUENCE [LARGE SCALE GENOMIC DNA]</scope>
    <source>
        <strain evidence="9 11">NCTC11159</strain>
    </source>
</reference>
<feature type="domain" description="Metalloenzyme" evidence="8">
    <location>
        <begin position="1"/>
        <end position="394"/>
    </location>
</feature>
<evidence type="ECO:0000256" key="4">
    <source>
        <dbReference type="ARBA" id="ARBA00023211"/>
    </source>
</evidence>
<feature type="binding site" evidence="6">
    <location>
        <position position="307"/>
    </location>
    <ligand>
        <name>Mn(2+)</name>
        <dbReference type="ChEBI" id="CHEBI:29035"/>
        <label>2</label>
    </ligand>
</feature>
<comment type="pathway">
    <text evidence="6">Carbohydrate degradation; 2-deoxy-D-ribose 1-phosphate degradation; D-glyceraldehyde 3-phosphate and acetaldehyde from 2-deoxy-alpha-D-ribose 1-phosphate: step 1/2.</text>
</comment>
<dbReference type="HAMAP" id="MF_00740">
    <property type="entry name" value="Phosphopentomut"/>
    <property type="match status" value="1"/>
</dbReference>
<feature type="binding site" evidence="6">
    <location>
        <position position="355"/>
    </location>
    <ligand>
        <name>Mn(2+)</name>
        <dbReference type="ChEBI" id="CHEBI:29035"/>
        <label>2</label>
    </ligand>
</feature>
<proteinExistence type="inferred from homology"/>
<dbReference type="PIRSF" id="PIRSF001491">
    <property type="entry name" value="Ppentomutase"/>
    <property type="match status" value="1"/>
</dbReference>